<feature type="compositionally biased region" description="Basic and acidic residues" evidence="1">
    <location>
        <begin position="51"/>
        <end position="63"/>
    </location>
</feature>
<feature type="compositionally biased region" description="Basic and acidic residues" evidence="1">
    <location>
        <begin position="85"/>
        <end position="96"/>
    </location>
</feature>
<comment type="caution">
    <text evidence="2">The sequence shown here is derived from an EMBL/GenBank/DDBJ whole genome shotgun (WGS) entry which is preliminary data.</text>
</comment>
<dbReference type="Proteomes" id="UP000765509">
    <property type="component" value="Unassembled WGS sequence"/>
</dbReference>
<protein>
    <submittedName>
        <fullName evidence="2">Uncharacterized protein</fullName>
    </submittedName>
</protein>
<feature type="compositionally biased region" description="Basic and acidic residues" evidence="1">
    <location>
        <begin position="134"/>
        <end position="143"/>
    </location>
</feature>
<organism evidence="2 3">
    <name type="scientific">Austropuccinia psidii MF-1</name>
    <dbReference type="NCBI Taxonomy" id="1389203"/>
    <lineage>
        <taxon>Eukaryota</taxon>
        <taxon>Fungi</taxon>
        <taxon>Dikarya</taxon>
        <taxon>Basidiomycota</taxon>
        <taxon>Pucciniomycotina</taxon>
        <taxon>Pucciniomycetes</taxon>
        <taxon>Pucciniales</taxon>
        <taxon>Sphaerophragmiaceae</taxon>
        <taxon>Austropuccinia</taxon>
    </lineage>
</organism>
<evidence type="ECO:0000313" key="2">
    <source>
        <dbReference type="EMBL" id="MBW0498020.1"/>
    </source>
</evidence>
<name>A0A9Q3DBJ7_9BASI</name>
<gene>
    <name evidence="2" type="ORF">O181_037735</name>
</gene>
<dbReference type="AlphaFoldDB" id="A0A9Q3DBJ7"/>
<sequence>MLGWQTGPPRGMEIFSMGKIKEWFVKGKSKRFNNKSSSSKKGSFKLKKKRSDSDSKNFEDPDKDKILFTKDEKIEDGEIIEELEEGHILETQETEKGPSSGIISNQVQDEQEQKPLRWYFEKAIQQNEEWATSDPKECSEWVKKALPPSSEYEE</sequence>
<feature type="region of interest" description="Disordered" evidence="1">
    <location>
        <begin position="31"/>
        <end position="63"/>
    </location>
</feature>
<feature type="region of interest" description="Disordered" evidence="1">
    <location>
        <begin position="129"/>
        <end position="154"/>
    </location>
</feature>
<reference evidence="2" key="1">
    <citation type="submission" date="2021-03" db="EMBL/GenBank/DDBJ databases">
        <title>Draft genome sequence of rust myrtle Austropuccinia psidii MF-1, a brazilian biotype.</title>
        <authorList>
            <person name="Quecine M.C."/>
            <person name="Pachon D.M.R."/>
            <person name="Bonatelli M.L."/>
            <person name="Correr F.H."/>
            <person name="Franceschini L.M."/>
            <person name="Leite T.F."/>
            <person name="Margarido G.R.A."/>
            <person name="Almeida C.A."/>
            <person name="Ferrarezi J.A."/>
            <person name="Labate C.A."/>
        </authorList>
    </citation>
    <scope>NUCLEOTIDE SEQUENCE</scope>
    <source>
        <strain evidence="2">MF-1</strain>
    </source>
</reference>
<feature type="region of interest" description="Disordered" evidence="1">
    <location>
        <begin position="84"/>
        <end position="109"/>
    </location>
</feature>
<accession>A0A9Q3DBJ7</accession>
<evidence type="ECO:0000313" key="3">
    <source>
        <dbReference type="Proteomes" id="UP000765509"/>
    </source>
</evidence>
<evidence type="ECO:0000256" key="1">
    <source>
        <dbReference type="SAM" id="MobiDB-lite"/>
    </source>
</evidence>
<dbReference type="EMBL" id="AVOT02014521">
    <property type="protein sequence ID" value="MBW0498020.1"/>
    <property type="molecule type" value="Genomic_DNA"/>
</dbReference>
<keyword evidence="3" id="KW-1185">Reference proteome</keyword>
<proteinExistence type="predicted"/>